<dbReference type="GO" id="GO:0008810">
    <property type="term" value="F:cellulase activity"/>
    <property type="evidence" value="ECO:0007669"/>
    <property type="project" value="UniProtKB-EC"/>
</dbReference>
<evidence type="ECO:0000313" key="12">
    <source>
        <dbReference type="EMBL" id="PRX16601.1"/>
    </source>
</evidence>
<evidence type="ECO:0000259" key="11">
    <source>
        <dbReference type="PROSITE" id="PS51173"/>
    </source>
</evidence>
<feature type="signal peptide" evidence="10">
    <location>
        <begin position="1"/>
        <end position="30"/>
    </location>
</feature>
<evidence type="ECO:0000256" key="2">
    <source>
        <dbReference type="ARBA" id="ARBA00022729"/>
    </source>
</evidence>
<reference evidence="12 13" key="1">
    <citation type="submission" date="2018-03" db="EMBL/GenBank/DDBJ databases">
        <title>Genomic Encyclopedia of Archaeal and Bacterial Type Strains, Phase II (KMG-II): from individual species to whole genera.</title>
        <authorList>
            <person name="Goeker M."/>
        </authorList>
    </citation>
    <scope>NUCLEOTIDE SEQUENCE [LARGE SCALE GENOMIC DNA]</scope>
    <source>
        <strain evidence="12 13">DSM 43146</strain>
    </source>
</reference>
<keyword evidence="7 8" id="KW-0624">Polysaccharide degradation</keyword>
<evidence type="ECO:0000256" key="9">
    <source>
        <dbReference type="SAM" id="MobiDB-lite"/>
    </source>
</evidence>
<dbReference type="InterPro" id="IPR001919">
    <property type="entry name" value="CBD2"/>
</dbReference>
<dbReference type="Pfam" id="PF00150">
    <property type="entry name" value="Cellulase"/>
    <property type="match status" value="1"/>
</dbReference>
<evidence type="ECO:0000256" key="8">
    <source>
        <dbReference type="RuleBase" id="RU361153"/>
    </source>
</evidence>
<evidence type="ECO:0000256" key="3">
    <source>
        <dbReference type="ARBA" id="ARBA00022801"/>
    </source>
</evidence>
<dbReference type="GO" id="GO:0030247">
    <property type="term" value="F:polysaccharide binding"/>
    <property type="evidence" value="ECO:0007669"/>
    <property type="project" value="UniProtKB-UniRule"/>
</dbReference>
<dbReference type="SUPFAM" id="SSF49384">
    <property type="entry name" value="Carbohydrate-binding domain"/>
    <property type="match status" value="1"/>
</dbReference>
<dbReference type="Pfam" id="PF00553">
    <property type="entry name" value="CBM_2"/>
    <property type="match status" value="1"/>
</dbReference>
<keyword evidence="2 10" id="KW-0732">Signal</keyword>
<evidence type="ECO:0000256" key="1">
    <source>
        <dbReference type="ARBA" id="ARBA00000966"/>
    </source>
</evidence>
<sequence length="465" mass="49960">MRRNRSLLLSMAAVIVAAGLALFAVNPASAAATTATFAKTSDWGSGWQGEYTITNGGSSAITSWKVEFDLPSGTGVGSYWDALLTSSGQHHTFTNRSWNGTIAPGASVKFGFLGTGSGAPTGCKLNGVSCTGTTGPSPSPSSPTPSTSVTTPIPGATPLARNGQLRVCGRQLCNSIGKPIQLRGMSTHGLQWYANCVNDNSLNVLAREWGADVLRISMYIQEGGYETDPAGFTAKVNDYIQKAYDRGMYAIVDWHMLSPGDPNFNLARAKTFFQQIAAKNKDKTNILYEIANEPSDVHWSAIKSYADQIIPVIRAQDSDGVVLVGTEDWSSLGASGDGQGVSRILANPVNATNIMYTFHFYAASHDDYYLNTFRDAISKLPMFVTEFGTQEATGDGGNNFARAQQYLDLMAQNKVSWVNWNYSDDMRSGAVFTEGTCAAGAYSGTARLKPAGAWIRDRIRTPDDF</sequence>
<keyword evidence="3 8" id="KW-0378">Hydrolase</keyword>
<dbReference type="InterPro" id="IPR001547">
    <property type="entry name" value="Glyco_hydro_5"/>
</dbReference>
<organism evidence="12 13">
    <name type="scientific">Actinoplanes italicus</name>
    <dbReference type="NCBI Taxonomy" id="113567"/>
    <lineage>
        <taxon>Bacteria</taxon>
        <taxon>Bacillati</taxon>
        <taxon>Actinomycetota</taxon>
        <taxon>Actinomycetes</taxon>
        <taxon>Micromonosporales</taxon>
        <taxon>Micromonosporaceae</taxon>
        <taxon>Actinoplanes</taxon>
    </lineage>
</organism>
<feature type="region of interest" description="Disordered" evidence="9">
    <location>
        <begin position="131"/>
        <end position="160"/>
    </location>
</feature>
<evidence type="ECO:0000256" key="6">
    <source>
        <dbReference type="ARBA" id="ARBA00023295"/>
    </source>
</evidence>
<dbReference type="PANTHER" id="PTHR34142:SF1">
    <property type="entry name" value="GLYCOSIDE HYDROLASE FAMILY 5 DOMAIN-CONTAINING PROTEIN"/>
    <property type="match status" value="1"/>
</dbReference>
<dbReference type="InterPro" id="IPR018366">
    <property type="entry name" value="CBM2_CS"/>
</dbReference>
<dbReference type="EC" id="3.2.1.4" evidence="8"/>
<dbReference type="PROSITE" id="PS51173">
    <property type="entry name" value="CBM2"/>
    <property type="match status" value="1"/>
</dbReference>
<protein>
    <recommendedName>
        <fullName evidence="8">Endoglucanase</fullName>
        <ecNumber evidence="8">3.2.1.4</ecNumber>
    </recommendedName>
</protein>
<dbReference type="AlphaFoldDB" id="A0A2T0K1C2"/>
<comment type="similarity">
    <text evidence="8">Belongs to the glycosyl hydrolase 5 (cellulase A) family.</text>
</comment>
<dbReference type="SUPFAM" id="SSF51445">
    <property type="entry name" value="(Trans)glycosidases"/>
    <property type="match status" value="1"/>
</dbReference>
<evidence type="ECO:0000313" key="13">
    <source>
        <dbReference type="Proteomes" id="UP000239415"/>
    </source>
</evidence>
<evidence type="ECO:0000256" key="5">
    <source>
        <dbReference type="ARBA" id="ARBA00023277"/>
    </source>
</evidence>
<dbReference type="PROSITE" id="PS00561">
    <property type="entry name" value="CBM2_A"/>
    <property type="match status" value="1"/>
</dbReference>
<dbReference type="PROSITE" id="PS00659">
    <property type="entry name" value="GLYCOSYL_HYDROL_F5"/>
    <property type="match status" value="1"/>
</dbReference>
<dbReference type="EMBL" id="PVMZ01000019">
    <property type="protein sequence ID" value="PRX16601.1"/>
    <property type="molecule type" value="Genomic_DNA"/>
</dbReference>
<evidence type="ECO:0000256" key="10">
    <source>
        <dbReference type="SAM" id="SignalP"/>
    </source>
</evidence>
<comment type="catalytic activity">
    <reaction evidence="1 8">
        <text>Endohydrolysis of (1-&gt;4)-beta-D-glucosidic linkages in cellulose, lichenin and cereal beta-D-glucans.</text>
        <dbReference type="EC" id="3.2.1.4"/>
    </reaction>
</comment>
<dbReference type="InterPro" id="IPR012291">
    <property type="entry name" value="CBM2_carb-bd_dom_sf"/>
</dbReference>
<dbReference type="InterPro" id="IPR008965">
    <property type="entry name" value="CBM2/CBM3_carb-bd_dom_sf"/>
</dbReference>
<dbReference type="InterPro" id="IPR017853">
    <property type="entry name" value="GH"/>
</dbReference>
<feature type="domain" description="CBM2" evidence="11">
    <location>
        <begin position="26"/>
        <end position="133"/>
    </location>
</feature>
<name>A0A2T0K1C2_9ACTN</name>
<evidence type="ECO:0000256" key="4">
    <source>
        <dbReference type="ARBA" id="ARBA00023001"/>
    </source>
</evidence>
<feature type="compositionally biased region" description="Low complexity" evidence="9">
    <location>
        <begin position="144"/>
        <end position="154"/>
    </location>
</feature>
<dbReference type="Proteomes" id="UP000239415">
    <property type="component" value="Unassembled WGS sequence"/>
</dbReference>
<gene>
    <name evidence="12" type="ORF">CLV67_119182</name>
</gene>
<dbReference type="GO" id="GO:0030245">
    <property type="term" value="P:cellulose catabolic process"/>
    <property type="evidence" value="ECO:0007669"/>
    <property type="project" value="UniProtKB-KW"/>
</dbReference>
<dbReference type="Gene3D" id="3.20.20.80">
    <property type="entry name" value="Glycosidases"/>
    <property type="match status" value="1"/>
</dbReference>
<accession>A0A2T0K1C2</accession>
<keyword evidence="13" id="KW-1185">Reference proteome</keyword>
<evidence type="ECO:0000256" key="7">
    <source>
        <dbReference type="ARBA" id="ARBA00023326"/>
    </source>
</evidence>
<dbReference type="InterPro" id="IPR018087">
    <property type="entry name" value="Glyco_hydro_5_CS"/>
</dbReference>
<keyword evidence="4 8" id="KW-0136">Cellulose degradation</keyword>
<keyword evidence="5 8" id="KW-0119">Carbohydrate metabolism</keyword>
<dbReference type="PANTHER" id="PTHR34142">
    <property type="entry name" value="ENDO-BETA-1,4-GLUCANASE A"/>
    <property type="match status" value="1"/>
</dbReference>
<proteinExistence type="inferred from homology"/>
<comment type="caution">
    <text evidence="12">The sequence shown here is derived from an EMBL/GenBank/DDBJ whole genome shotgun (WGS) entry which is preliminary data.</text>
</comment>
<feature type="chain" id="PRO_5015772256" description="Endoglucanase" evidence="10">
    <location>
        <begin position="31"/>
        <end position="465"/>
    </location>
</feature>
<dbReference type="SMART" id="SM00637">
    <property type="entry name" value="CBD_II"/>
    <property type="match status" value="1"/>
</dbReference>
<keyword evidence="6 8" id="KW-0326">Glycosidase</keyword>
<dbReference type="Gene3D" id="2.60.40.290">
    <property type="match status" value="1"/>
</dbReference>